<organism evidence="1">
    <name type="scientific">Siphoviridae sp. ctiam3</name>
    <dbReference type="NCBI Taxonomy" id="2825624"/>
    <lineage>
        <taxon>Viruses</taxon>
        <taxon>Duplodnaviria</taxon>
        <taxon>Heunggongvirae</taxon>
        <taxon>Uroviricota</taxon>
        <taxon>Caudoviricetes</taxon>
    </lineage>
</organism>
<dbReference type="InterPro" id="IPR013324">
    <property type="entry name" value="RNA_pol_sigma_r3/r4-like"/>
</dbReference>
<proteinExistence type="predicted"/>
<name>A0A8S5P4R0_9CAUD</name>
<evidence type="ECO:0000313" key="1">
    <source>
        <dbReference type="EMBL" id="DAE02010.1"/>
    </source>
</evidence>
<reference evidence="1" key="1">
    <citation type="journal article" date="2021" name="Proc. Natl. Acad. Sci. U.S.A.">
        <title>A Catalog of Tens of Thousands of Viruses from Human Metagenomes Reveals Hidden Associations with Chronic Diseases.</title>
        <authorList>
            <person name="Tisza M.J."/>
            <person name="Buck C.B."/>
        </authorList>
    </citation>
    <scope>NUCLEOTIDE SEQUENCE</scope>
    <source>
        <strain evidence="1">Ctiam3</strain>
    </source>
</reference>
<dbReference type="SUPFAM" id="SSF88659">
    <property type="entry name" value="Sigma3 and sigma4 domains of RNA polymerase sigma factors"/>
    <property type="match status" value="1"/>
</dbReference>
<sequence length="141" mass="16808">MLTKIKNLNRDIDYVYKQLQQMKAQIDGLRATDYSVCHVDGGTPTDIADRIHRIEKRRKELIELQKELYDFLETINYVLDRMPDQTYAIVIRQRYLFHENWRDIASMIGVSREWLRKKIHPIAVKKFEEELAKVGIVGKMK</sequence>
<dbReference type="EMBL" id="BK015338">
    <property type="protein sequence ID" value="DAE02010.1"/>
    <property type="molecule type" value="Genomic_DNA"/>
</dbReference>
<accession>A0A8S5P4R0</accession>
<protein>
    <submittedName>
        <fullName evidence="1">Uncharacterized protein</fullName>
    </submittedName>
</protein>